<dbReference type="STRING" id="888268.A0A1E5UX28"/>
<dbReference type="PROSITE" id="PS50181">
    <property type="entry name" value="FBOX"/>
    <property type="match status" value="1"/>
</dbReference>
<dbReference type="EMBL" id="LWDX02060004">
    <property type="protein sequence ID" value="OEL17410.1"/>
    <property type="molecule type" value="Genomic_DNA"/>
</dbReference>
<dbReference type="OrthoDB" id="681220at2759"/>
<dbReference type="SMART" id="SM00256">
    <property type="entry name" value="FBOX"/>
    <property type="match status" value="1"/>
</dbReference>
<dbReference type="InterPro" id="IPR036047">
    <property type="entry name" value="F-box-like_dom_sf"/>
</dbReference>
<accession>A0A1E5UX28</accession>
<gene>
    <name evidence="2" type="ORF">BAE44_0021571</name>
</gene>
<name>A0A1E5UX28_9POAL</name>
<evidence type="ECO:0000259" key="1">
    <source>
        <dbReference type="PROSITE" id="PS50181"/>
    </source>
</evidence>
<dbReference type="Gene3D" id="1.20.1280.50">
    <property type="match status" value="1"/>
</dbReference>
<comment type="caution">
    <text evidence="2">The sequence shown here is derived from an EMBL/GenBank/DDBJ whole genome shotgun (WGS) entry which is preliminary data.</text>
</comment>
<evidence type="ECO:0000313" key="2">
    <source>
        <dbReference type="EMBL" id="OEL17410.1"/>
    </source>
</evidence>
<proteinExistence type="predicted"/>
<feature type="domain" description="F-box" evidence="1">
    <location>
        <begin position="18"/>
        <end position="64"/>
    </location>
</feature>
<dbReference type="InterPro" id="IPR001810">
    <property type="entry name" value="F-box_dom"/>
</dbReference>
<sequence length="143" mass="16051">MDDAAAAISKRIKAKGASSGYCPLPEEIVEDILSRLPAKSLCRFLCVSRSSFDAVISSRTFQDTDYRRNRGADRRLFIRPPGVHEPFYAWRPGGDGGLVVETIMSTRRLPQGSIFPVSKSGRCLVLLKKHRLLHAPRVESFYR</sequence>
<evidence type="ECO:0000313" key="3">
    <source>
        <dbReference type="Proteomes" id="UP000095767"/>
    </source>
</evidence>
<reference evidence="2 3" key="1">
    <citation type="submission" date="2016-09" db="EMBL/GenBank/DDBJ databases">
        <title>The draft genome of Dichanthelium oligosanthes: A C3 panicoid grass species.</title>
        <authorList>
            <person name="Studer A.J."/>
            <person name="Schnable J.C."/>
            <person name="Brutnell T.P."/>
        </authorList>
    </citation>
    <scope>NUCLEOTIDE SEQUENCE [LARGE SCALE GENOMIC DNA]</scope>
    <source>
        <strain evidence="3">cv. Kellogg 1175</strain>
        <tissue evidence="2">Leaf</tissue>
    </source>
</reference>
<protein>
    <recommendedName>
        <fullName evidence="1">F-box domain-containing protein</fullName>
    </recommendedName>
</protein>
<dbReference type="AlphaFoldDB" id="A0A1E5UX28"/>
<dbReference type="Pfam" id="PF00646">
    <property type="entry name" value="F-box"/>
    <property type="match status" value="1"/>
</dbReference>
<keyword evidence="3" id="KW-1185">Reference proteome</keyword>
<organism evidence="2 3">
    <name type="scientific">Dichanthelium oligosanthes</name>
    <dbReference type="NCBI Taxonomy" id="888268"/>
    <lineage>
        <taxon>Eukaryota</taxon>
        <taxon>Viridiplantae</taxon>
        <taxon>Streptophyta</taxon>
        <taxon>Embryophyta</taxon>
        <taxon>Tracheophyta</taxon>
        <taxon>Spermatophyta</taxon>
        <taxon>Magnoliopsida</taxon>
        <taxon>Liliopsida</taxon>
        <taxon>Poales</taxon>
        <taxon>Poaceae</taxon>
        <taxon>PACMAD clade</taxon>
        <taxon>Panicoideae</taxon>
        <taxon>Panicodae</taxon>
        <taxon>Paniceae</taxon>
        <taxon>Dichantheliinae</taxon>
        <taxon>Dichanthelium</taxon>
    </lineage>
</organism>
<dbReference type="SUPFAM" id="SSF81383">
    <property type="entry name" value="F-box domain"/>
    <property type="match status" value="1"/>
</dbReference>
<dbReference type="Proteomes" id="UP000095767">
    <property type="component" value="Unassembled WGS sequence"/>
</dbReference>